<name>A0ACA9M1J9_9GLOM</name>
<protein>
    <submittedName>
        <fullName evidence="1">6122_t:CDS:1</fullName>
    </submittedName>
</protein>
<comment type="caution">
    <text evidence="1">The sequence shown here is derived from an EMBL/GenBank/DDBJ whole genome shotgun (WGS) entry which is preliminary data.</text>
</comment>
<keyword evidence="2" id="KW-1185">Reference proteome</keyword>
<evidence type="ECO:0000313" key="2">
    <source>
        <dbReference type="Proteomes" id="UP000789702"/>
    </source>
</evidence>
<sequence>MTFPKKGDTVKIHYTGWLKDGMKQFDSSTTRGKPFECKIGVGQVIRGWDEGKFFLKWGAFINILRIILSYSKIYYSTDFKSISLTGVPQLSLGQKAKLTISPDYGYENGFGEI</sequence>
<dbReference type="Proteomes" id="UP000789702">
    <property type="component" value="Unassembled WGS sequence"/>
</dbReference>
<proteinExistence type="predicted"/>
<organism evidence="1 2">
    <name type="scientific">Dentiscutata heterogama</name>
    <dbReference type="NCBI Taxonomy" id="1316150"/>
    <lineage>
        <taxon>Eukaryota</taxon>
        <taxon>Fungi</taxon>
        <taxon>Fungi incertae sedis</taxon>
        <taxon>Mucoromycota</taxon>
        <taxon>Glomeromycotina</taxon>
        <taxon>Glomeromycetes</taxon>
        <taxon>Diversisporales</taxon>
        <taxon>Gigasporaceae</taxon>
        <taxon>Dentiscutata</taxon>
    </lineage>
</organism>
<dbReference type="EMBL" id="CAJVPU010006383">
    <property type="protein sequence ID" value="CAG8560521.1"/>
    <property type="molecule type" value="Genomic_DNA"/>
</dbReference>
<accession>A0ACA9M1J9</accession>
<evidence type="ECO:0000313" key="1">
    <source>
        <dbReference type="EMBL" id="CAG8560521.1"/>
    </source>
</evidence>
<feature type="non-terminal residue" evidence="1">
    <location>
        <position position="113"/>
    </location>
</feature>
<gene>
    <name evidence="1" type="ORF">DHETER_LOCUS5625</name>
</gene>
<reference evidence="1" key="1">
    <citation type="submission" date="2021-06" db="EMBL/GenBank/DDBJ databases">
        <authorList>
            <person name="Kallberg Y."/>
            <person name="Tangrot J."/>
            <person name="Rosling A."/>
        </authorList>
    </citation>
    <scope>NUCLEOTIDE SEQUENCE</scope>
    <source>
        <strain evidence="1">IL203A</strain>
    </source>
</reference>